<proteinExistence type="predicted"/>
<keyword evidence="3" id="KW-1185">Reference proteome</keyword>
<dbReference type="Proteomes" id="UP000602124">
    <property type="component" value="Unassembled WGS sequence"/>
</dbReference>
<reference evidence="2" key="1">
    <citation type="submission" date="2020-12" db="EMBL/GenBank/DDBJ databases">
        <title>Devosia sp. MSA67 isolated from Mo River.</title>
        <authorList>
            <person name="Ma F."/>
            <person name="Zi Z."/>
        </authorList>
    </citation>
    <scope>NUCLEOTIDE SEQUENCE</scope>
    <source>
        <strain evidence="2">MSA67</strain>
    </source>
</reference>
<evidence type="ECO:0000313" key="2">
    <source>
        <dbReference type="EMBL" id="MBJ3783380.1"/>
    </source>
</evidence>
<gene>
    <name evidence="2" type="ORF">JEQ47_01490</name>
</gene>
<keyword evidence="1" id="KW-1133">Transmembrane helix</keyword>
<name>A0A934IW97_9HYPH</name>
<evidence type="ECO:0000256" key="1">
    <source>
        <dbReference type="SAM" id="Phobius"/>
    </source>
</evidence>
<accession>A0A934IW97</accession>
<comment type="caution">
    <text evidence="2">The sequence shown here is derived from an EMBL/GenBank/DDBJ whole genome shotgun (WGS) entry which is preliminary data.</text>
</comment>
<organism evidence="2 3">
    <name type="scientific">Devosia sediminis</name>
    <dbReference type="NCBI Taxonomy" id="2798801"/>
    <lineage>
        <taxon>Bacteria</taxon>
        <taxon>Pseudomonadati</taxon>
        <taxon>Pseudomonadota</taxon>
        <taxon>Alphaproteobacteria</taxon>
        <taxon>Hyphomicrobiales</taxon>
        <taxon>Devosiaceae</taxon>
        <taxon>Devosia</taxon>
    </lineage>
</organism>
<sequence length="61" mass="6548">MVRSIVSSIADRATRCPTWLERDGNRLVEVRGYSVAANLAFGILAATLILSLAAFILVSTP</sequence>
<evidence type="ECO:0000313" key="3">
    <source>
        <dbReference type="Proteomes" id="UP000602124"/>
    </source>
</evidence>
<dbReference type="AlphaFoldDB" id="A0A934IW97"/>
<protein>
    <submittedName>
        <fullName evidence="2">Uncharacterized protein</fullName>
    </submittedName>
</protein>
<dbReference type="RefSeq" id="WP_198874620.1">
    <property type="nucleotide sequence ID" value="NZ_JAEKMH010000001.1"/>
</dbReference>
<dbReference type="EMBL" id="JAEKMH010000001">
    <property type="protein sequence ID" value="MBJ3783380.1"/>
    <property type="molecule type" value="Genomic_DNA"/>
</dbReference>
<feature type="transmembrane region" description="Helical" evidence="1">
    <location>
        <begin position="35"/>
        <end position="58"/>
    </location>
</feature>
<keyword evidence="1" id="KW-0812">Transmembrane</keyword>
<keyword evidence="1" id="KW-0472">Membrane</keyword>